<dbReference type="InterPro" id="IPR051468">
    <property type="entry name" value="Fungal_SecMetab_SDRs"/>
</dbReference>
<keyword evidence="5" id="KW-1185">Reference proteome</keyword>
<keyword evidence="2" id="KW-0521">NADP</keyword>
<dbReference type="InterPro" id="IPR036291">
    <property type="entry name" value="NAD(P)-bd_dom_sf"/>
</dbReference>
<gene>
    <name evidence="4" type="ORF">K491DRAFT_644309</name>
</gene>
<dbReference type="PROSITE" id="PS00061">
    <property type="entry name" value="ADH_SHORT"/>
    <property type="match status" value="1"/>
</dbReference>
<accession>A0A6A6SLZ1</accession>
<dbReference type="EMBL" id="MU004665">
    <property type="protein sequence ID" value="KAF2647184.1"/>
    <property type="molecule type" value="Genomic_DNA"/>
</dbReference>
<organism evidence="4 5">
    <name type="scientific">Lophiostoma macrostomum CBS 122681</name>
    <dbReference type="NCBI Taxonomy" id="1314788"/>
    <lineage>
        <taxon>Eukaryota</taxon>
        <taxon>Fungi</taxon>
        <taxon>Dikarya</taxon>
        <taxon>Ascomycota</taxon>
        <taxon>Pezizomycotina</taxon>
        <taxon>Dothideomycetes</taxon>
        <taxon>Pleosporomycetidae</taxon>
        <taxon>Pleosporales</taxon>
        <taxon>Lophiostomataceae</taxon>
        <taxon>Lophiostoma</taxon>
    </lineage>
</organism>
<evidence type="ECO:0000313" key="4">
    <source>
        <dbReference type="EMBL" id="KAF2647184.1"/>
    </source>
</evidence>
<evidence type="ECO:0000313" key="5">
    <source>
        <dbReference type="Proteomes" id="UP000799324"/>
    </source>
</evidence>
<dbReference type="PANTHER" id="PTHR43544:SF7">
    <property type="entry name" value="NADB-LER2"/>
    <property type="match status" value="1"/>
</dbReference>
<evidence type="ECO:0000256" key="2">
    <source>
        <dbReference type="ARBA" id="ARBA00022857"/>
    </source>
</evidence>
<comment type="similarity">
    <text evidence="1">Belongs to the short-chain dehydrogenases/reductases (SDR) family.</text>
</comment>
<dbReference type="PANTHER" id="PTHR43544">
    <property type="entry name" value="SHORT-CHAIN DEHYDROGENASE/REDUCTASE"/>
    <property type="match status" value="1"/>
</dbReference>
<dbReference type="GO" id="GO:0016491">
    <property type="term" value="F:oxidoreductase activity"/>
    <property type="evidence" value="ECO:0007669"/>
    <property type="project" value="UniProtKB-KW"/>
</dbReference>
<dbReference type="CDD" id="cd05325">
    <property type="entry name" value="carb_red_sniffer_like_SDR_c"/>
    <property type="match status" value="1"/>
</dbReference>
<dbReference type="OrthoDB" id="9876299at2759"/>
<evidence type="ECO:0000256" key="1">
    <source>
        <dbReference type="ARBA" id="ARBA00006484"/>
    </source>
</evidence>
<keyword evidence="3" id="KW-0560">Oxidoreductase</keyword>
<protein>
    <submittedName>
        <fullName evidence="4">Putative aflatoxin biosynthesis ketoreductase nor-1</fullName>
    </submittedName>
</protein>
<sequence length="246" mass="25769">MSSNTVYFVTGAARGLGKAFVANYLARSGTTVIAAVRNSSSSGSLKDLPVGKGSKLVIVEIDSRDPPTAAKAISSLESQGISKIDVVIANAAISTEADPVADVKLDVLKEHVEVNAYGPLVLFQAVLPLLQKSSNPKFAALGSPLGSITGMESRPFPAASYGISKVALHWIVRKIHLEHANITSFALDPGFVQTDMGNSGAQRVGMEKAFITTEESINFLVPAIDKATKAATSGHFPSIEGGDFAW</sequence>
<dbReference type="Proteomes" id="UP000799324">
    <property type="component" value="Unassembled WGS sequence"/>
</dbReference>
<dbReference type="Gene3D" id="3.40.50.720">
    <property type="entry name" value="NAD(P)-binding Rossmann-like Domain"/>
    <property type="match status" value="1"/>
</dbReference>
<dbReference type="AlphaFoldDB" id="A0A6A6SLZ1"/>
<dbReference type="InterPro" id="IPR002347">
    <property type="entry name" value="SDR_fam"/>
</dbReference>
<dbReference type="SUPFAM" id="SSF51735">
    <property type="entry name" value="NAD(P)-binding Rossmann-fold domains"/>
    <property type="match status" value="1"/>
</dbReference>
<dbReference type="Pfam" id="PF00106">
    <property type="entry name" value="adh_short"/>
    <property type="match status" value="1"/>
</dbReference>
<evidence type="ECO:0000256" key="3">
    <source>
        <dbReference type="ARBA" id="ARBA00023002"/>
    </source>
</evidence>
<dbReference type="PRINTS" id="PR00081">
    <property type="entry name" value="GDHRDH"/>
</dbReference>
<proteinExistence type="inferred from homology"/>
<reference evidence="4" key="1">
    <citation type="journal article" date="2020" name="Stud. Mycol.">
        <title>101 Dothideomycetes genomes: a test case for predicting lifestyles and emergence of pathogens.</title>
        <authorList>
            <person name="Haridas S."/>
            <person name="Albert R."/>
            <person name="Binder M."/>
            <person name="Bloem J."/>
            <person name="Labutti K."/>
            <person name="Salamov A."/>
            <person name="Andreopoulos B."/>
            <person name="Baker S."/>
            <person name="Barry K."/>
            <person name="Bills G."/>
            <person name="Bluhm B."/>
            <person name="Cannon C."/>
            <person name="Castanera R."/>
            <person name="Culley D."/>
            <person name="Daum C."/>
            <person name="Ezra D."/>
            <person name="Gonzalez J."/>
            <person name="Henrissat B."/>
            <person name="Kuo A."/>
            <person name="Liang C."/>
            <person name="Lipzen A."/>
            <person name="Lutzoni F."/>
            <person name="Magnuson J."/>
            <person name="Mondo S."/>
            <person name="Nolan M."/>
            <person name="Ohm R."/>
            <person name="Pangilinan J."/>
            <person name="Park H.-J."/>
            <person name="Ramirez L."/>
            <person name="Alfaro M."/>
            <person name="Sun H."/>
            <person name="Tritt A."/>
            <person name="Yoshinaga Y."/>
            <person name="Zwiers L.-H."/>
            <person name="Turgeon B."/>
            <person name="Goodwin S."/>
            <person name="Spatafora J."/>
            <person name="Crous P."/>
            <person name="Grigoriev I."/>
        </authorList>
    </citation>
    <scope>NUCLEOTIDE SEQUENCE</scope>
    <source>
        <strain evidence="4">CBS 122681</strain>
    </source>
</reference>
<name>A0A6A6SLZ1_9PLEO</name>
<dbReference type="GO" id="GO:0005737">
    <property type="term" value="C:cytoplasm"/>
    <property type="evidence" value="ECO:0007669"/>
    <property type="project" value="TreeGrafter"/>
</dbReference>
<dbReference type="InterPro" id="IPR020904">
    <property type="entry name" value="Sc_DH/Rdtase_CS"/>
</dbReference>